<feature type="region of interest" description="Disordered" evidence="1">
    <location>
        <begin position="177"/>
        <end position="219"/>
    </location>
</feature>
<dbReference type="Proteomes" id="UP000193067">
    <property type="component" value="Unassembled WGS sequence"/>
</dbReference>
<keyword evidence="3" id="KW-1185">Reference proteome</keyword>
<evidence type="ECO:0000313" key="2">
    <source>
        <dbReference type="EMBL" id="OSC96258.1"/>
    </source>
</evidence>
<feature type="region of interest" description="Disordered" evidence="1">
    <location>
        <begin position="297"/>
        <end position="344"/>
    </location>
</feature>
<reference evidence="2 3" key="1">
    <citation type="journal article" date="2015" name="Biotechnol. Biofuels">
        <title>Enhanced degradation of softwood versus hardwood by the white-rot fungus Pycnoporus coccineus.</title>
        <authorList>
            <person name="Couturier M."/>
            <person name="Navarro D."/>
            <person name="Chevret D."/>
            <person name="Henrissat B."/>
            <person name="Piumi F."/>
            <person name="Ruiz-Duenas F.J."/>
            <person name="Martinez A.T."/>
            <person name="Grigoriev I.V."/>
            <person name="Riley R."/>
            <person name="Lipzen A."/>
            <person name="Berrin J.G."/>
            <person name="Master E.R."/>
            <person name="Rosso M.N."/>
        </authorList>
    </citation>
    <scope>NUCLEOTIDE SEQUENCE [LARGE SCALE GENOMIC DNA]</scope>
    <source>
        <strain evidence="2 3">BRFM310</strain>
    </source>
</reference>
<dbReference type="OrthoDB" id="3053346at2759"/>
<evidence type="ECO:0000256" key="1">
    <source>
        <dbReference type="SAM" id="MobiDB-lite"/>
    </source>
</evidence>
<proteinExistence type="predicted"/>
<dbReference type="AlphaFoldDB" id="A0A1Y2I553"/>
<evidence type="ECO:0000313" key="3">
    <source>
        <dbReference type="Proteomes" id="UP000193067"/>
    </source>
</evidence>
<sequence length="368" mass="41172">MTTISSTSEPTHELFFPLPGTYAFAELDIDNTLRGLDDPIATAEGTRVKPAKCIIYLSTVLQLPFPSSETFQYATYLIGPGLRPPIPERLYTSEMCMPIYPATHHPQSDVLPLRSEPPFPFSNCYHWFGSDMEPDLRIINDGRNYRDPARIVLPTREHGRMERARSNDIIRILTARRAAAQESREREPPPAPTPEVHDRCDEAEEGDSPYSWDDDASRSSRSSVSILEEANDSVEALNQMDIFGFLGRDDLIPIVKIWLDIGSQLKEEDVPNPLEFVEQYNELVRIVQESKTRAAKRRASALEQQRSVGDSDHAEASEDEDASEVRPAGAGKDGGHQQGKANAGLSLKRVLRSLRGLIFRTAGINDEQ</sequence>
<gene>
    <name evidence="2" type="ORF">PYCCODRAFT_1482015</name>
</gene>
<organism evidence="2 3">
    <name type="scientific">Trametes coccinea (strain BRFM310)</name>
    <name type="common">Pycnoporus coccineus</name>
    <dbReference type="NCBI Taxonomy" id="1353009"/>
    <lineage>
        <taxon>Eukaryota</taxon>
        <taxon>Fungi</taxon>
        <taxon>Dikarya</taxon>
        <taxon>Basidiomycota</taxon>
        <taxon>Agaricomycotina</taxon>
        <taxon>Agaricomycetes</taxon>
        <taxon>Polyporales</taxon>
        <taxon>Polyporaceae</taxon>
        <taxon>Trametes</taxon>
    </lineage>
</organism>
<dbReference type="STRING" id="1353009.A0A1Y2I553"/>
<accession>A0A1Y2I553</accession>
<protein>
    <submittedName>
        <fullName evidence="2">Uncharacterized protein</fullName>
    </submittedName>
</protein>
<name>A0A1Y2I553_TRAC3</name>
<dbReference type="EMBL" id="KZ084202">
    <property type="protein sequence ID" value="OSC96258.1"/>
    <property type="molecule type" value="Genomic_DNA"/>
</dbReference>